<comment type="similarity">
    <text evidence="8">Belongs to the binding-protein-dependent transport system permease family.</text>
</comment>
<dbReference type="PROSITE" id="PS50928">
    <property type="entry name" value="ABC_TM1"/>
    <property type="match status" value="1"/>
</dbReference>
<dbReference type="InterPro" id="IPR043429">
    <property type="entry name" value="ArtM/GltK/GlnP/TcyL/YhdX-like"/>
</dbReference>
<dbReference type="Pfam" id="PF00528">
    <property type="entry name" value="BPD_transp_1"/>
    <property type="match status" value="1"/>
</dbReference>
<feature type="transmembrane region" description="Helical" evidence="8">
    <location>
        <begin position="16"/>
        <end position="40"/>
    </location>
</feature>
<sequence>MSEISWGLWKLLLNGAWITVQLTVFSAALAAAVAFVIGLARTHRLWIVRFLSGAYFEIFRGTSALILMFWIFFVLPIGFGWQLVPMWAAVLALGLSYGAYGSEVVRGAVQAVAPAQREAGVALSFTPAQQLRKIILPQAWPEMVPPFNNLLIELLKGSALVSIMGVGDIAFGASLVRNATGQSAPVYTVILVMYFVLAFVLTRGMRLVERHAKAGVGRAPQRREGLRARMNGGRTDDLARSGATTAGGAR</sequence>
<comment type="subcellular location">
    <subcellularLocation>
        <location evidence="1 8">Cell membrane</location>
        <topology evidence="1 8">Multi-pass membrane protein</topology>
    </subcellularLocation>
</comment>
<dbReference type="InterPro" id="IPR000515">
    <property type="entry name" value="MetI-like"/>
</dbReference>
<dbReference type="InterPro" id="IPR010065">
    <property type="entry name" value="AA_ABC_transptr_permease_3TM"/>
</dbReference>
<dbReference type="Proteomes" id="UP001221328">
    <property type="component" value="Unassembled WGS sequence"/>
</dbReference>
<comment type="caution">
    <text evidence="11">The sequence shown here is derived from an EMBL/GenBank/DDBJ whole genome shotgun (WGS) entry which is preliminary data.</text>
</comment>
<keyword evidence="4 8" id="KW-0812">Transmembrane</keyword>
<feature type="region of interest" description="Disordered" evidence="9">
    <location>
        <begin position="218"/>
        <end position="250"/>
    </location>
</feature>
<keyword evidence="3" id="KW-1003">Cell membrane</keyword>
<dbReference type="NCBIfam" id="TIGR03004">
    <property type="entry name" value="ectoine_ehuC"/>
    <property type="match status" value="1"/>
</dbReference>
<keyword evidence="5" id="KW-0029">Amino-acid transport</keyword>
<evidence type="ECO:0000256" key="8">
    <source>
        <dbReference type="RuleBase" id="RU363032"/>
    </source>
</evidence>
<keyword evidence="6 8" id="KW-1133">Transmembrane helix</keyword>
<evidence type="ECO:0000259" key="10">
    <source>
        <dbReference type="PROSITE" id="PS50928"/>
    </source>
</evidence>
<dbReference type="PANTHER" id="PTHR30614">
    <property type="entry name" value="MEMBRANE COMPONENT OF AMINO ACID ABC TRANSPORTER"/>
    <property type="match status" value="1"/>
</dbReference>
<dbReference type="RefSeq" id="WP_272174158.1">
    <property type="nucleotide sequence ID" value="NZ_JAQOSK010000001.1"/>
</dbReference>
<evidence type="ECO:0000256" key="5">
    <source>
        <dbReference type="ARBA" id="ARBA00022970"/>
    </source>
</evidence>
<dbReference type="NCBIfam" id="TIGR01726">
    <property type="entry name" value="HEQRo_perm_3TM"/>
    <property type="match status" value="1"/>
</dbReference>
<reference evidence="11 12" key="1">
    <citation type="journal article" date="2015" name="Int. J. Syst. Evol. Microbiol.">
        <title>Streptomyces gilvifuscus sp. nov., an actinomycete that produces antibacterial compounds isolated from soil.</title>
        <authorList>
            <person name="Nguyen T.M."/>
            <person name="Kim J."/>
        </authorList>
    </citation>
    <scope>NUCLEOTIDE SEQUENCE [LARGE SCALE GENOMIC DNA]</scope>
    <source>
        <strain evidence="11 12">T113</strain>
    </source>
</reference>
<dbReference type="CDD" id="cd06261">
    <property type="entry name" value="TM_PBP2"/>
    <property type="match status" value="1"/>
</dbReference>
<dbReference type="SUPFAM" id="SSF161098">
    <property type="entry name" value="MetI-like"/>
    <property type="match status" value="1"/>
</dbReference>
<evidence type="ECO:0000256" key="9">
    <source>
        <dbReference type="SAM" id="MobiDB-lite"/>
    </source>
</evidence>
<dbReference type="Gene3D" id="1.10.3720.10">
    <property type="entry name" value="MetI-like"/>
    <property type="match status" value="1"/>
</dbReference>
<evidence type="ECO:0000313" key="11">
    <source>
        <dbReference type="EMBL" id="MDC2953689.1"/>
    </source>
</evidence>
<evidence type="ECO:0000256" key="3">
    <source>
        <dbReference type="ARBA" id="ARBA00022475"/>
    </source>
</evidence>
<name>A0ABT5FME8_9ACTN</name>
<evidence type="ECO:0000256" key="7">
    <source>
        <dbReference type="ARBA" id="ARBA00023136"/>
    </source>
</evidence>
<gene>
    <name evidence="11" type="primary">ehuC</name>
    <name evidence="11" type="ORF">PO587_04385</name>
</gene>
<accession>A0ABT5FME8</accession>
<evidence type="ECO:0000256" key="4">
    <source>
        <dbReference type="ARBA" id="ARBA00022692"/>
    </source>
</evidence>
<evidence type="ECO:0000256" key="6">
    <source>
        <dbReference type="ARBA" id="ARBA00022989"/>
    </source>
</evidence>
<evidence type="ECO:0000313" key="12">
    <source>
        <dbReference type="Proteomes" id="UP001221328"/>
    </source>
</evidence>
<dbReference type="EMBL" id="JAQOSK010000001">
    <property type="protein sequence ID" value="MDC2953689.1"/>
    <property type="molecule type" value="Genomic_DNA"/>
</dbReference>
<keyword evidence="2 8" id="KW-0813">Transport</keyword>
<protein>
    <submittedName>
        <fullName evidence="11">Ectoine/hydroxyectoine ABC transporter permease subunit EhuC</fullName>
    </submittedName>
</protein>
<feature type="transmembrane region" description="Helical" evidence="8">
    <location>
        <begin position="182"/>
        <end position="201"/>
    </location>
</feature>
<keyword evidence="12" id="KW-1185">Reference proteome</keyword>
<dbReference type="InterPro" id="IPR014342">
    <property type="entry name" value="Ectoine_EhuC"/>
</dbReference>
<evidence type="ECO:0000256" key="1">
    <source>
        <dbReference type="ARBA" id="ARBA00004651"/>
    </source>
</evidence>
<keyword evidence="7 8" id="KW-0472">Membrane</keyword>
<dbReference type="InterPro" id="IPR035906">
    <property type="entry name" value="MetI-like_sf"/>
</dbReference>
<evidence type="ECO:0000256" key="2">
    <source>
        <dbReference type="ARBA" id="ARBA00022448"/>
    </source>
</evidence>
<feature type="domain" description="ABC transmembrane type-1" evidence="10">
    <location>
        <begin position="16"/>
        <end position="201"/>
    </location>
</feature>
<organism evidence="11 12">
    <name type="scientific">Streptomyces gilvifuscus</name>
    <dbReference type="NCBI Taxonomy" id="1550617"/>
    <lineage>
        <taxon>Bacteria</taxon>
        <taxon>Bacillati</taxon>
        <taxon>Actinomycetota</taxon>
        <taxon>Actinomycetes</taxon>
        <taxon>Kitasatosporales</taxon>
        <taxon>Streptomycetaceae</taxon>
        <taxon>Streptomyces</taxon>
    </lineage>
</organism>
<dbReference type="PANTHER" id="PTHR30614:SF0">
    <property type="entry name" value="L-CYSTINE TRANSPORT SYSTEM PERMEASE PROTEIN TCYL"/>
    <property type="match status" value="1"/>
</dbReference>
<feature type="transmembrane region" description="Helical" evidence="8">
    <location>
        <begin position="52"/>
        <end position="73"/>
    </location>
</feature>
<proteinExistence type="inferred from homology"/>